<reference evidence="3 4" key="1">
    <citation type="submission" date="2019-03" db="EMBL/GenBank/DDBJ databases">
        <title>Single cell metagenomics reveals metabolic interactions within the superorganism composed of flagellate Streblomastix strix and complex community of Bacteroidetes bacteria on its surface.</title>
        <authorList>
            <person name="Treitli S.C."/>
            <person name="Kolisko M."/>
            <person name="Husnik F."/>
            <person name="Keeling P."/>
            <person name="Hampl V."/>
        </authorList>
    </citation>
    <scope>NUCLEOTIDE SEQUENCE [LARGE SCALE GENOMIC DNA]</scope>
    <source>
        <strain evidence="3">ST1C</strain>
    </source>
</reference>
<feature type="transmembrane region" description="Helical" evidence="1">
    <location>
        <begin position="261"/>
        <end position="289"/>
    </location>
</feature>
<keyword evidence="2" id="KW-0732">Signal</keyword>
<evidence type="ECO:0000313" key="3">
    <source>
        <dbReference type="EMBL" id="KAA6369031.1"/>
    </source>
</evidence>
<feature type="signal peptide" evidence="2">
    <location>
        <begin position="1"/>
        <end position="19"/>
    </location>
</feature>
<proteinExistence type="predicted"/>
<protein>
    <recommendedName>
        <fullName evidence="5">Transmembrane protein</fullName>
    </recommendedName>
</protein>
<sequence length="319" mass="35796">MILILLLAVAFVVTQTLQSFYHDDTLNFKELLESDTASVVCKFDIKQKSSGKYRTVDSALQQPCINKGGYEITLIDSEHHEHLELKNSQTILIKEPVQISTDVDNAMILIRDCQFSNFYSENDDCMAVLQLSSGVQHKVEVVQNSFINCKTNNSLSGAIRIYDFVLDQDNPSEYIIINNTFFNNTGKYSGQDAYLVFVQPPTNWTSETINSIITAMFNGSKSDGRNGSVYYETYFDTLMDLYGNITLPLLVIEPQKRKTSVLLVFCIIIGVIIGITALAGAIIFAILFYQKRQSLFDPSGQMSQSLLTHNSIINESLNP</sequence>
<dbReference type="InterPro" id="IPR011050">
    <property type="entry name" value="Pectin_lyase_fold/virulence"/>
</dbReference>
<evidence type="ECO:0008006" key="5">
    <source>
        <dbReference type="Google" id="ProtNLM"/>
    </source>
</evidence>
<keyword evidence="1" id="KW-0812">Transmembrane</keyword>
<dbReference type="Proteomes" id="UP000324800">
    <property type="component" value="Unassembled WGS sequence"/>
</dbReference>
<evidence type="ECO:0000313" key="4">
    <source>
        <dbReference type="Proteomes" id="UP000324800"/>
    </source>
</evidence>
<organism evidence="3 4">
    <name type="scientific">Streblomastix strix</name>
    <dbReference type="NCBI Taxonomy" id="222440"/>
    <lineage>
        <taxon>Eukaryota</taxon>
        <taxon>Metamonada</taxon>
        <taxon>Preaxostyla</taxon>
        <taxon>Oxymonadida</taxon>
        <taxon>Streblomastigidae</taxon>
        <taxon>Streblomastix</taxon>
    </lineage>
</organism>
<comment type="caution">
    <text evidence="3">The sequence shown here is derived from an EMBL/GenBank/DDBJ whole genome shotgun (WGS) entry which is preliminary data.</text>
</comment>
<name>A0A5J4UG32_9EUKA</name>
<feature type="chain" id="PRO_5023934480" description="Transmembrane protein" evidence="2">
    <location>
        <begin position="20"/>
        <end position="319"/>
    </location>
</feature>
<accession>A0A5J4UG32</accession>
<dbReference type="EMBL" id="SNRW01016768">
    <property type="protein sequence ID" value="KAA6369031.1"/>
    <property type="molecule type" value="Genomic_DNA"/>
</dbReference>
<evidence type="ECO:0000256" key="1">
    <source>
        <dbReference type="SAM" id="Phobius"/>
    </source>
</evidence>
<keyword evidence="1" id="KW-0472">Membrane</keyword>
<gene>
    <name evidence="3" type="ORF">EZS28_035442</name>
</gene>
<keyword evidence="1" id="KW-1133">Transmembrane helix</keyword>
<dbReference type="AlphaFoldDB" id="A0A5J4UG32"/>
<dbReference type="SUPFAM" id="SSF51126">
    <property type="entry name" value="Pectin lyase-like"/>
    <property type="match status" value="1"/>
</dbReference>
<evidence type="ECO:0000256" key="2">
    <source>
        <dbReference type="SAM" id="SignalP"/>
    </source>
</evidence>